<dbReference type="PROSITE" id="PS50850">
    <property type="entry name" value="MFS"/>
    <property type="match status" value="1"/>
</dbReference>
<evidence type="ECO:0000256" key="4">
    <source>
        <dbReference type="ARBA" id="ARBA00023136"/>
    </source>
</evidence>
<dbReference type="EMBL" id="CP014135">
    <property type="protein sequence ID" value="AMB88061.1"/>
    <property type="molecule type" value="Genomic_DNA"/>
</dbReference>
<accession>A0A0X1T7M1</accession>
<comment type="subcellular location">
    <subcellularLocation>
        <location evidence="1">Membrane</location>
        <topology evidence="1">Multi-pass membrane protein</topology>
    </subcellularLocation>
</comment>
<dbReference type="Gene3D" id="1.20.1250.20">
    <property type="entry name" value="MFS general substrate transporter like domains"/>
    <property type="match status" value="1"/>
</dbReference>
<dbReference type="RefSeq" id="WP_060783867.1">
    <property type="nucleotide sequence ID" value="NZ_CP014135.1"/>
</dbReference>
<dbReference type="Proteomes" id="UP000063229">
    <property type="component" value="Chromosome"/>
</dbReference>
<gene>
    <name evidence="6" type="ORF">AWM79_23400</name>
</gene>
<dbReference type="InterPro" id="IPR036259">
    <property type="entry name" value="MFS_trans_sf"/>
</dbReference>
<dbReference type="Pfam" id="PF07690">
    <property type="entry name" value="MFS_1"/>
    <property type="match status" value="1"/>
</dbReference>
<evidence type="ECO:0000256" key="2">
    <source>
        <dbReference type="ARBA" id="ARBA00022692"/>
    </source>
</evidence>
<protein>
    <submittedName>
        <fullName evidence="6">MFS transporter</fullName>
    </submittedName>
</protein>
<sequence length="401" mass="43476">MIQARHHALVGGFLSYMFDALEIVILAIALPAIMAETGMSRADAGLLVTATLLGIGVSSVTVGWISDKFGRRPALLSSLALFGICTCIMALLNSWEQMMALRFAAGLGLGGVWSIVSAYIAETWPKEHQARATSLVLSSFPLGSGVAAILAALILPEHGWRMLFLICGGSTFISIAYVYFFLPESPQWLAERDIDMGREVLAGPFEIFKGSLFYQTIFATVSASFSLLAYWGVTSWLPTYLTSERGFDLKSMAMYLVILNAATFLGYLIFGFFADRYGKRLMVVLSLLATAGVLPFFAFAQDRSTLMVLGMTYAFFLVFPGLYGSYFSSLYPTRLRTTGAGFCFNVGRGVSALAPFALGSLSNQMGFSLALCLCAVFYGASALFAACLSQKKSWKTMQLSV</sequence>
<dbReference type="PROSITE" id="PS00216">
    <property type="entry name" value="SUGAR_TRANSPORT_1"/>
    <property type="match status" value="1"/>
</dbReference>
<evidence type="ECO:0000256" key="1">
    <source>
        <dbReference type="ARBA" id="ARBA00004141"/>
    </source>
</evidence>
<dbReference type="PANTHER" id="PTHR23508">
    <property type="entry name" value="CARBOXYLIC ACID TRANSPORTER PROTEIN HOMOLOG"/>
    <property type="match status" value="1"/>
</dbReference>
<dbReference type="GO" id="GO:0005886">
    <property type="term" value="C:plasma membrane"/>
    <property type="evidence" value="ECO:0007669"/>
    <property type="project" value="TreeGrafter"/>
</dbReference>
<dbReference type="InterPro" id="IPR020846">
    <property type="entry name" value="MFS_dom"/>
</dbReference>
<keyword evidence="7" id="KW-1185">Reference proteome</keyword>
<dbReference type="SUPFAM" id="SSF103473">
    <property type="entry name" value="MFS general substrate transporter"/>
    <property type="match status" value="1"/>
</dbReference>
<evidence type="ECO:0000313" key="6">
    <source>
        <dbReference type="EMBL" id="AMB88061.1"/>
    </source>
</evidence>
<evidence type="ECO:0000256" key="3">
    <source>
        <dbReference type="ARBA" id="ARBA00022989"/>
    </source>
</evidence>
<keyword evidence="2" id="KW-0812">Transmembrane</keyword>
<name>A0A0X1T7M1_PSEAA</name>
<evidence type="ECO:0000259" key="5">
    <source>
        <dbReference type="PROSITE" id="PS50850"/>
    </source>
</evidence>
<organism evidence="6 7">
    <name type="scientific">Pseudomonas agarici</name>
    <dbReference type="NCBI Taxonomy" id="46677"/>
    <lineage>
        <taxon>Bacteria</taxon>
        <taxon>Pseudomonadati</taxon>
        <taxon>Pseudomonadota</taxon>
        <taxon>Gammaproteobacteria</taxon>
        <taxon>Pseudomonadales</taxon>
        <taxon>Pseudomonadaceae</taxon>
        <taxon>Pseudomonas</taxon>
    </lineage>
</organism>
<dbReference type="InterPro" id="IPR005829">
    <property type="entry name" value="Sugar_transporter_CS"/>
</dbReference>
<evidence type="ECO:0000313" key="7">
    <source>
        <dbReference type="Proteomes" id="UP000063229"/>
    </source>
</evidence>
<feature type="domain" description="Major facilitator superfamily (MFS) profile" evidence="5">
    <location>
        <begin position="8"/>
        <end position="393"/>
    </location>
</feature>
<dbReference type="PANTHER" id="PTHR23508:SF10">
    <property type="entry name" value="CARBOXYLIC ACID TRANSPORTER PROTEIN HOMOLOG"/>
    <property type="match status" value="1"/>
</dbReference>
<dbReference type="STRING" id="46677.AWM79_23400"/>
<proteinExistence type="predicted"/>
<dbReference type="GO" id="GO:0046943">
    <property type="term" value="F:carboxylic acid transmembrane transporter activity"/>
    <property type="evidence" value="ECO:0007669"/>
    <property type="project" value="TreeGrafter"/>
</dbReference>
<dbReference type="KEGG" id="pagb:AWM79_23400"/>
<dbReference type="AlphaFoldDB" id="A0A0X1T7M1"/>
<keyword evidence="4" id="KW-0472">Membrane</keyword>
<reference evidence="6 7" key="1">
    <citation type="submission" date="2016-01" db="EMBL/GenBank/DDBJ databases">
        <authorList>
            <person name="McClelland M."/>
            <person name="Jain A."/>
            <person name="Saraogi P."/>
            <person name="Mendelson R."/>
            <person name="Westerman R."/>
            <person name="SanMiguel P."/>
            <person name="Csonka L."/>
        </authorList>
    </citation>
    <scope>NUCLEOTIDE SEQUENCE [LARGE SCALE GENOMIC DNA]</scope>
    <source>
        <strain evidence="6 7">NCPPB 2472</strain>
    </source>
</reference>
<dbReference type="InterPro" id="IPR011701">
    <property type="entry name" value="MFS"/>
</dbReference>
<keyword evidence="3" id="KW-1133">Transmembrane helix</keyword>